<organism evidence="1 2">
    <name type="scientific">Novacetimonas maltaceti</name>
    <dbReference type="NCBI Taxonomy" id="1203393"/>
    <lineage>
        <taxon>Bacteria</taxon>
        <taxon>Pseudomonadati</taxon>
        <taxon>Pseudomonadota</taxon>
        <taxon>Alphaproteobacteria</taxon>
        <taxon>Acetobacterales</taxon>
        <taxon>Acetobacteraceae</taxon>
        <taxon>Novacetimonas</taxon>
    </lineage>
</organism>
<dbReference type="RefSeq" id="WP_146044203.1">
    <property type="nucleotide sequence ID" value="NZ_NKUE01000024.1"/>
</dbReference>
<keyword evidence="2" id="KW-1185">Reference proteome</keyword>
<evidence type="ECO:0000313" key="2">
    <source>
        <dbReference type="Proteomes" id="UP000237344"/>
    </source>
</evidence>
<accession>A0A2S3VZW3</accession>
<dbReference type="AlphaFoldDB" id="A0A2S3VZW3"/>
<sequence length="95" mass="10114">MSIAILNPRGSGASPVRPDALQAAANHRQAAAHALRSVLPQQACDGIVLLMSERRAIRAAMAHLESMIVEEEAQLARFARRHVAGRLLLTGRGAA</sequence>
<evidence type="ECO:0000313" key="1">
    <source>
        <dbReference type="EMBL" id="POF62184.1"/>
    </source>
</evidence>
<name>A0A2S3VZW3_9PROT</name>
<dbReference type="EMBL" id="POTC01000031">
    <property type="protein sequence ID" value="POF62184.1"/>
    <property type="molecule type" value="Genomic_DNA"/>
</dbReference>
<protein>
    <submittedName>
        <fullName evidence="1">Uncharacterized protein</fullName>
    </submittedName>
</protein>
<proteinExistence type="predicted"/>
<comment type="caution">
    <text evidence="1">The sequence shown here is derived from an EMBL/GenBank/DDBJ whole genome shotgun (WGS) entry which is preliminary data.</text>
</comment>
<reference evidence="1 2" key="1">
    <citation type="submission" date="2018-01" db="EMBL/GenBank/DDBJ databases">
        <title>Draft Genome Sequence of Komagataeibacter maltaceti LMG 1529, a Vinegar Producing Acetic Acid Bacterium Isolated from Malt Vinegar Brewery Acetifiers.</title>
        <authorList>
            <person name="Zhang Q."/>
            <person name="Hollensteiner J."/>
            <person name="Poehlein A."/>
            <person name="Daniel R."/>
        </authorList>
    </citation>
    <scope>NUCLEOTIDE SEQUENCE [LARGE SCALE GENOMIC DNA]</scope>
    <source>
        <strain evidence="1 2">LMG 1529</strain>
    </source>
</reference>
<dbReference type="Proteomes" id="UP000237344">
    <property type="component" value="Unassembled WGS sequence"/>
</dbReference>
<gene>
    <name evidence="1" type="ORF">KMAL_21980</name>
</gene>